<dbReference type="AlphaFoldDB" id="A0A8X6LWW1"/>
<protein>
    <submittedName>
        <fullName evidence="2">Uncharacterized protein</fullName>
    </submittedName>
</protein>
<keyword evidence="3" id="KW-1185">Reference proteome</keyword>
<reference evidence="2" key="1">
    <citation type="submission" date="2020-07" db="EMBL/GenBank/DDBJ databases">
        <title>Multicomponent nature underlies the extraordinary mechanical properties of spider dragline silk.</title>
        <authorList>
            <person name="Kono N."/>
            <person name="Nakamura H."/>
            <person name="Mori M."/>
            <person name="Yoshida Y."/>
            <person name="Ohtoshi R."/>
            <person name="Malay A.D."/>
            <person name="Moran D.A.P."/>
            <person name="Tomita M."/>
            <person name="Numata K."/>
            <person name="Arakawa K."/>
        </authorList>
    </citation>
    <scope>NUCLEOTIDE SEQUENCE</scope>
</reference>
<dbReference type="EMBL" id="BMAO01008386">
    <property type="protein sequence ID" value="GFR22974.1"/>
    <property type="molecule type" value="Genomic_DNA"/>
</dbReference>
<feature type="chain" id="PRO_5036485397" evidence="1">
    <location>
        <begin position="25"/>
        <end position="75"/>
    </location>
</feature>
<comment type="caution">
    <text evidence="2">The sequence shown here is derived from an EMBL/GenBank/DDBJ whole genome shotgun (WGS) entry which is preliminary data.</text>
</comment>
<gene>
    <name evidence="2" type="primary">AVEN_224267_1</name>
    <name evidence="2" type="ORF">TNCT_432161</name>
</gene>
<dbReference type="OrthoDB" id="6496929at2759"/>
<evidence type="ECO:0000313" key="3">
    <source>
        <dbReference type="Proteomes" id="UP000887116"/>
    </source>
</evidence>
<feature type="non-terminal residue" evidence="2">
    <location>
        <position position="1"/>
    </location>
</feature>
<organism evidence="2 3">
    <name type="scientific">Trichonephila clavata</name>
    <name type="common">Joro spider</name>
    <name type="synonym">Nephila clavata</name>
    <dbReference type="NCBI Taxonomy" id="2740835"/>
    <lineage>
        <taxon>Eukaryota</taxon>
        <taxon>Metazoa</taxon>
        <taxon>Ecdysozoa</taxon>
        <taxon>Arthropoda</taxon>
        <taxon>Chelicerata</taxon>
        <taxon>Arachnida</taxon>
        <taxon>Araneae</taxon>
        <taxon>Araneomorphae</taxon>
        <taxon>Entelegynae</taxon>
        <taxon>Araneoidea</taxon>
        <taxon>Nephilidae</taxon>
        <taxon>Trichonephila</taxon>
    </lineage>
</organism>
<proteinExistence type="predicted"/>
<sequence length="75" mass="8689">MDFKFSLGFSFLLFTTFYISRVSCLLCYVCSTKNPDQKDCLDIPEGSVKYLENCIAPKNISCRLQTQWIDFLLSE</sequence>
<accession>A0A8X6LWW1</accession>
<dbReference type="Proteomes" id="UP000887116">
    <property type="component" value="Unassembled WGS sequence"/>
</dbReference>
<name>A0A8X6LWW1_TRICU</name>
<feature type="signal peptide" evidence="1">
    <location>
        <begin position="1"/>
        <end position="24"/>
    </location>
</feature>
<evidence type="ECO:0000256" key="1">
    <source>
        <dbReference type="SAM" id="SignalP"/>
    </source>
</evidence>
<evidence type="ECO:0000313" key="2">
    <source>
        <dbReference type="EMBL" id="GFR22974.1"/>
    </source>
</evidence>
<keyword evidence="1" id="KW-0732">Signal</keyword>